<dbReference type="Proteomes" id="UP000664122">
    <property type="component" value="Unassembled WGS sequence"/>
</dbReference>
<proteinExistence type="predicted"/>
<name>A0A939G2M8_9HYPH</name>
<gene>
    <name evidence="1" type="ORF">J1C48_16080</name>
</gene>
<evidence type="ECO:0000313" key="2">
    <source>
        <dbReference type="Proteomes" id="UP000664122"/>
    </source>
</evidence>
<organism evidence="1 2">
    <name type="scientific">Jiella flava</name>
    <dbReference type="NCBI Taxonomy" id="2816857"/>
    <lineage>
        <taxon>Bacteria</taxon>
        <taxon>Pseudomonadati</taxon>
        <taxon>Pseudomonadota</taxon>
        <taxon>Alphaproteobacteria</taxon>
        <taxon>Hyphomicrobiales</taxon>
        <taxon>Aurantimonadaceae</taxon>
        <taxon>Jiella</taxon>
    </lineage>
</organism>
<evidence type="ECO:0000313" key="1">
    <source>
        <dbReference type="EMBL" id="MBO0664097.1"/>
    </source>
</evidence>
<reference evidence="1" key="1">
    <citation type="submission" date="2021-03" db="EMBL/GenBank/DDBJ databases">
        <title>Whole genome sequence of Jiella sp. CQZ9-1.</title>
        <authorList>
            <person name="Tuo L."/>
        </authorList>
    </citation>
    <scope>NUCLEOTIDE SEQUENCE</scope>
    <source>
        <strain evidence="1">CQZ9-1</strain>
    </source>
</reference>
<dbReference type="RefSeq" id="WP_207259016.1">
    <property type="nucleotide sequence ID" value="NZ_JAFMPP010000016.1"/>
</dbReference>
<accession>A0A939G2M8</accession>
<protein>
    <submittedName>
        <fullName evidence="1">Uncharacterized protein</fullName>
    </submittedName>
</protein>
<comment type="caution">
    <text evidence="1">The sequence shown here is derived from an EMBL/GenBank/DDBJ whole genome shotgun (WGS) entry which is preliminary data.</text>
</comment>
<dbReference type="EMBL" id="JAFMPP010000016">
    <property type="protein sequence ID" value="MBO0664097.1"/>
    <property type="molecule type" value="Genomic_DNA"/>
</dbReference>
<sequence>MTMVSDGIVREPMVPIAPIEPMPLMVELVSWAKAGARVVAVASAMAMLSVA</sequence>
<dbReference type="AlphaFoldDB" id="A0A939G2M8"/>
<keyword evidence="2" id="KW-1185">Reference proteome</keyword>